<evidence type="ECO:0000313" key="7">
    <source>
        <dbReference type="EMBL" id="UYH51331.1"/>
    </source>
</evidence>
<evidence type="ECO:0000256" key="3">
    <source>
        <dbReference type="ARBA" id="ARBA00022634"/>
    </source>
</evidence>
<keyword evidence="4" id="KW-0547">Nucleotide-binding</keyword>
<dbReference type="EC" id="1.17.4.1" evidence="2"/>
<dbReference type="RefSeq" id="WP_319806925.1">
    <property type="nucleotide sequence ID" value="NZ_CP107052.1"/>
</dbReference>
<gene>
    <name evidence="7" type="ORF">N5W20_00110</name>
</gene>
<keyword evidence="3" id="KW-0237">DNA synthesis</keyword>
<proteinExistence type="inferred from homology"/>
<accession>A0ABY6GKZ9</accession>
<evidence type="ECO:0000256" key="4">
    <source>
        <dbReference type="ARBA" id="ARBA00022741"/>
    </source>
</evidence>
<dbReference type="Pfam" id="PF12637">
    <property type="entry name" value="TSCPD"/>
    <property type="match status" value="1"/>
</dbReference>
<comment type="catalytic activity">
    <reaction evidence="5">
        <text>a 2'-deoxyribonucleoside 5'-diphosphate + [thioredoxin]-disulfide + H2O = a ribonucleoside 5'-diphosphate + [thioredoxin]-dithiol</text>
        <dbReference type="Rhea" id="RHEA:23252"/>
        <dbReference type="Rhea" id="RHEA-COMP:10698"/>
        <dbReference type="Rhea" id="RHEA-COMP:10700"/>
        <dbReference type="ChEBI" id="CHEBI:15377"/>
        <dbReference type="ChEBI" id="CHEBI:29950"/>
        <dbReference type="ChEBI" id="CHEBI:50058"/>
        <dbReference type="ChEBI" id="CHEBI:57930"/>
        <dbReference type="ChEBI" id="CHEBI:73316"/>
        <dbReference type="EC" id="1.17.4.1"/>
    </reaction>
</comment>
<keyword evidence="8" id="KW-1185">Reference proteome</keyword>
<name>A0ABY6GKZ9_9PROT</name>
<evidence type="ECO:0000313" key="8">
    <source>
        <dbReference type="Proteomes" id="UP001163831"/>
    </source>
</evidence>
<evidence type="ECO:0000259" key="6">
    <source>
        <dbReference type="Pfam" id="PF12637"/>
    </source>
</evidence>
<dbReference type="Proteomes" id="UP001163831">
    <property type="component" value="Chromosome"/>
</dbReference>
<organism evidence="7 8">
    <name type="scientific">Candidatus Kirkpatrickella diaphorinae</name>
    <dbReference type="NCBI Taxonomy" id="2984322"/>
    <lineage>
        <taxon>Bacteria</taxon>
        <taxon>Pseudomonadati</taxon>
        <taxon>Pseudomonadota</taxon>
        <taxon>Alphaproteobacteria</taxon>
        <taxon>Acetobacterales</taxon>
        <taxon>Acetobacteraceae</taxon>
        <taxon>Candidatus Kirkpatrickella</taxon>
    </lineage>
</organism>
<reference evidence="7" key="1">
    <citation type="submission" date="2022-10" db="EMBL/GenBank/DDBJ databases">
        <title>Candidatus Kirkpatrella diaphorinas gen. nov., sp. nov., an uncultured endosymbiont identified in a population of Diaphorina citri from Hawaii.</title>
        <authorList>
            <person name="Henry E.M."/>
            <person name="Carlson C.R."/>
            <person name="Kuo Y.-W."/>
        </authorList>
    </citation>
    <scope>NUCLEOTIDE SEQUENCE</scope>
    <source>
        <strain evidence="7">CADCRV1</strain>
    </source>
</reference>
<protein>
    <recommendedName>
        <fullName evidence="2">ribonucleoside-diphosphate reductase</fullName>
        <ecNumber evidence="2">1.17.4.1</ecNumber>
    </recommendedName>
</protein>
<sequence>MMETIKALPLRSVRISADPDTGPLGSVTLPITWDDVAARAMLDLSLSQGPLTFDDAIMPWLTMIQANITGDENLGVVRSREFLDLLLQRQVAPTAGLWQGQHDRQGGFIVNVASFCGHGVFDGPGYVAALRRVCDTLREIHAHAGTQLNGELPLFDTPEEADISAAPPEDALLPRRAGTLLLTNIDAALAALGFDYDSDAGRDAACYMAWLTTSVARQNAGPVPLPPTSCPIAGLAAIGEQIRDEIDHADDSLPSQPLIETGFSAPGPIDCILGVDACGFTPIFSPLNENGALRTSTLARLAYKGFTPETALAAAFAGQTPLTQPDISAHLAMHRALAGFVDRMPARPDPTLILSPQSRLERGQRRLLPHRLNGVSMRVSIGGQRLYLRTGEFDDGSLGEVTINAARGSSMVKGLIDSLNQAVSIGLQYGVPLDVYVDQFAYARYGIGGTVEGDAAANHASSITDYVFRSLSETYLGVKLPDISPEAEHDPMSSADPFLPFEADAEAGDRDGAHRQHLRVV</sequence>
<dbReference type="InterPro" id="IPR024434">
    <property type="entry name" value="TSCPD_dom"/>
</dbReference>
<feature type="domain" description="TSCPD" evidence="6">
    <location>
        <begin position="369"/>
        <end position="474"/>
    </location>
</feature>
<evidence type="ECO:0000256" key="1">
    <source>
        <dbReference type="ARBA" id="ARBA00007405"/>
    </source>
</evidence>
<evidence type="ECO:0000256" key="2">
    <source>
        <dbReference type="ARBA" id="ARBA00012274"/>
    </source>
</evidence>
<dbReference type="EMBL" id="CP107052">
    <property type="protein sequence ID" value="UYH51331.1"/>
    <property type="molecule type" value="Genomic_DNA"/>
</dbReference>
<evidence type="ECO:0000256" key="5">
    <source>
        <dbReference type="ARBA" id="ARBA00047754"/>
    </source>
</evidence>
<comment type="similarity">
    <text evidence="1">Belongs to the ribonucleoside diphosphate reductase class-2 family.</text>
</comment>